<keyword evidence="3" id="KW-1185">Reference proteome</keyword>
<evidence type="ECO:0000313" key="3">
    <source>
        <dbReference type="Proteomes" id="UP001211872"/>
    </source>
</evidence>
<keyword evidence="1" id="KW-0732">Signal</keyword>
<dbReference type="RefSeq" id="WP_270128035.1">
    <property type="nucleotide sequence ID" value="NZ_CP115396.1"/>
</dbReference>
<organism evidence="2 3">
    <name type="scientific">Hymenobacter yonginensis</name>
    <dbReference type="NCBI Taxonomy" id="748197"/>
    <lineage>
        <taxon>Bacteria</taxon>
        <taxon>Pseudomonadati</taxon>
        <taxon>Bacteroidota</taxon>
        <taxon>Cytophagia</taxon>
        <taxon>Cytophagales</taxon>
        <taxon>Hymenobacteraceae</taxon>
        <taxon>Hymenobacter</taxon>
    </lineage>
</organism>
<sequence length="179" mass="20715">MRLLLSFILSLCFVQHPVIAQEAPVRGDTIALQYSLPQANCASFPADAKPRLDHQELLKGTKRFTPSKAQLVSAEEQLAKVDLGRVNNQPLNSYYADYPTIIKNQLAKYRRQYYGFHNAEGHPCLFINLFIYDVEEPSGQTPRWLRELQWFYDGGPALWSVLYDLKTQRFYDLHYNLEG</sequence>
<evidence type="ECO:0000313" key="2">
    <source>
        <dbReference type="EMBL" id="WBO85429.1"/>
    </source>
</evidence>
<reference evidence="2 3" key="1">
    <citation type="journal article" date="2011" name="Int. J. Syst. Evol. Microbiol.">
        <title>Hymenobacter yonginensis sp. nov., isolated from a mesotrophic artificial lake.</title>
        <authorList>
            <person name="Joung Y."/>
            <person name="Cho S.H."/>
            <person name="Kim H."/>
            <person name="Kim S.B."/>
            <person name="Joh K."/>
        </authorList>
    </citation>
    <scope>NUCLEOTIDE SEQUENCE [LARGE SCALE GENOMIC DNA]</scope>
    <source>
        <strain evidence="2 3">KCTC 22745</strain>
    </source>
</reference>
<dbReference type="EMBL" id="CP115396">
    <property type="protein sequence ID" value="WBO85429.1"/>
    <property type="molecule type" value="Genomic_DNA"/>
</dbReference>
<proteinExistence type="predicted"/>
<evidence type="ECO:0000256" key="1">
    <source>
        <dbReference type="SAM" id="SignalP"/>
    </source>
</evidence>
<gene>
    <name evidence="2" type="ORF">O9Z63_04105</name>
</gene>
<feature type="chain" id="PRO_5045897744" evidence="1">
    <location>
        <begin position="21"/>
        <end position="179"/>
    </location>
</feature>
<accession>A0ABY7PRE7</accession>
<name>A0ABY7PRE7_9BACT</name>
<protein>
    <submittedName>
        <fullName evidence="2">Uncharacterized protein</fullName>
    </submittedName>
</protein>
<dbReference type="Proteomes" id="UP001211872">
    <property type="component" value="Chromosome"/>
</dbReference>
<feature type="signal peptide" evidence="1">
    <location>
        <begin position="1"/>
        <end position="20"/>
    </location>
</feature>